<feature type="region of interest" description="Disordered" evidence="8">
    <location>
        <begin position="716"/>
        <end position="748"/>
    </location>
</feature>
<dbReference type="InterPro" id="IPR055065">
    <property type="entry name" value="OB_MCM10"/>
</dbReference>
<feature type="domain" description="MCM10 OB-fold" evidence="10">
    <location>
        <begin position="316"/>
        <end position="445"/>
    </location>
</feature>
<evidence type="ECO:0000259" key="9">
    <source>
        <dbReference type="Pfam" id="PF09329"/>
    </source>
</evidence>
<dbReference type="InterPro" id="IPR040184">
    <property type="entry name" value="Mcm10"/>
</dbReference>
<evidence type="ECO:0000256" key="7">
    <source>
        <dbReference type="ARBA" id="ARBA00023242"/>
    </source>
</evidence>
<keyword evidence="5" id="KW-0863">Zinc-finger</keyword>
<gene>
    <name evidence="11" type="ORF">BN1708_003398</name>
</gene>
<organism evidence="11 12">
    <name type="scientific">Verticillium longisporum</name>
    <name type="common">Verticillium dahliae var. longisporum</name>
    <dbReference type="NCBI Taxonomy" id="100787"/>
    <lineage>
        <taxon>Eukaryota</taxon>
        <taxon>Fungi</taxon>
        <taxon>Dikarya</taxon>
        <taxon>Ascomycota</taxon>
        <taxon>Pezizomycotina</taxon>
        <taxon>Sordariomycetes</taxon>
        <taxon>Hypocreomycetidae</taxon>
        <taxon>Glomerellales</taxon>
        <taxon>Plectosphaerellaceae</taxon>
        <taxon>Verticillium</taxon>
    </lineage>
</organism>
<dbReference type="InterPro" id="IPR015408">
    <property type="entry name" value="Znf_Mcm10/DnaG"/>
</dbReference>
<dbReference type="GO" id="GO:0003697">
    <property type="term" value="F:single-stranded DNA binding"/>
    <property type="evidence" value="ECO:0007669"/>
    <property type="project" value="InterPro"/>
</dbReference>
<dbReference type="AlphaFoldDB" id="A0A0G4LGA4"/>
<evidence type="ECO:0000313" key="12">
    <source>
        <dbReference type="Proteomes" id="UP000044602"/>
    </source>
</evidence>
<feature type="compositionally biased region" description="Pro residues" evidence="8">
    <location>
        <begin position="1"/>
        <end position="15"/>
    </location>
</feature>
<evidence type="ECO:0000313" key="11">
    <source>
        <dbReference type="EMBL" id="CRK21056.1"/>
    </source>
</evidence>
<dbReference type="PANTHER" id="PTHR13454:SF11">
    <property type="entry name" value="PROTEIN MCM10 HOMOLOG"/>
    <property type="match status" value="1"/>
</dbReference>
<dbReference type="Gene3D" id="2.40.50.140">
    <property type="entry name" value="Nucleic acid-binding proteins"/>
    <property type="match status" value="1"/>
</dbReference>
<evidence type="ECO:0000256" key="1">
    <source>
        <dbReference type="ARBA" id="ARBA00004123"/>
    </source>
</evidence>
<feature type="compositionally biased region" description="Basic and acidic residues" evidence="8">
    <location>
        <begin position="716"/>
        <end position="727"/>
    </location>
</feature>
<keyword evidence="4" id="KW-0479">Metal-binding</keyword>
<feature type="region of interest" description="Disordered" evidence="8">
    <location>
        <begin position="94"/>
        <end position="241"/>
    </location>
</feature>
<feature type="compositionally biased region" description="Low complexity" evidence="8">
    <location>
        <begin position="678"/>
        <end position="690"/>
    </location>
</feature>
<dbReference type="Pfam" id="PF22379">
    <property type="entry name" value="OB_MCM10"/>
    <property type="match status" value="1"/>
</dbReference>
<comment type="similarity">
    <text evidence="2">Belongs to the MCM10 family.</text>
</comment>
<dbReference type="GO" id="GO:0008270">
    <property type="term" value="F:zinc ion binding"/>
    <property type="evidence" value="ECO:0007669"/>
    <property type="project" value="UniProtKB-KW"/>
</dbReference>
<evidence type="ECO:0000256" key="8">
    <source>
        <dbReference type="SAM" id="MobiDB-lite"/>
    </source>
</evidence>
<dbReference type="GO" id="GO:0003688">
    <property type="term" value="F:DNA replication origin binding"/>
    <property type="evidence" value="ECO:0007669"/>
    <property type="project" value="TreeGrafter"/>
</dbReference>
<feature type="region of interest" description="Disordered" evidence="8">
    <location>
        <begin position="668"/>
        <end position="690"/>
    </location>
</feature>
<evidence type="ECO:0000256" key="5">
    <source>
        <dbReference type="ARBA" id="ARBA00022771"/>
    </source>
</evidence>
<dbReference type="STRING" id="100787.A0A0G4LGA4"/>
<feature type="region of interest" description="Disordered" evidence="8">
    <location>
        <begin position="1"/>
        <end position="78"/>
    </location>
</feature>
<dbReference type="GO" id="GO:0043596">
    <property type="term" value="C:nuclear replication fork"/>
    <property type="evidence" value="ECO:0007669"/>
    <property type="project" value="TreeGrafter"/>
</dbReference>
<feature type="compositionally biased region" description="Basic and acidic residues" evidence="8">
    <location>
        <begin position="294"/>
        <end position="303"/>
    </location>
</feature>
<protein>
    <submittedName>
        <fullName evidence="11">Uncharacterized protein</fullName>
    </submittedName>
</protein>
<keyword evidence="12" id="KW-1185">Reference proteome</keyword>
<dbReference type="EMBL" id="CVQH01012224">
    <property type="protein sequence ID" value="CRK21056.1"/>
    <property type="molecule type" value="Genomic_DNA"/>
</dbReference>
<feature type="compositionally biased region" description="Basic and acidic residues" evidence="8">
    <location>
        <begin position="230"/>
        <end position="241"/>
    </location>
</feature>
<feature type="region of interest" description="Disordered" evidence="8">
    <location>
        <begin position="513"/>
        <end position="553"/>
    </location>
</feature>
<proteinExistence type="inferred from homology"/>
<evidence type="ECO:0000256" key="6">
    <source>
        <dbReference type="ARBA" id="ARBA00022833"/>
    </source>
</evidence>
<sequence length="775" mass="85335">MPPPPPVDEPQWPPRSPHEALLSTPGGRERYRRMNNRTSPSPSPLKKSRAVGLGASKSDGATAGGDDATGDEEDDEETLELKLQEIQARLKLKKLQSARARKTEAGPASRLEDSPSIPKRTDAEHRSASQRPIEVPASPVRKARPDPPQTSPRVLLGIEGTTRAISLKRAPSVRRNPDYGNNQPPHQPQQQSFGGYLKRSQTPSSNGASAQRAPEAIRPMSFNERLSAARTEESGRNDKLARIRQVRTTAFGIGQKEIEDLKSKAVDLPPPPPDEAPQFSREEIMGDGAPGASKRKEERKAPEDVPETEATSFEPYSSYHLKRRIVPHSMLTRHLSGKKIMTIKELCQQVKAPDYELPDIEQDIVLFAIVAKRSEPRAHQPRPDRNGVQQADRGKYMVITVVDLELELELFLFNSGFTRFWKIGEGTVMAILNPTIMPPPQGRAGAGRFSVVINSDEDTIIEVGIARDLGSCKSIKKDGNPCGSWVNIKRTQFCEFHTNEAISRARHNRMEVNKAEFGANDRSGSRLRSHDMGWKDGHDQSDKGAKAGSYDRSTHSHWFASKSMTPAELIDGANRFADKQERKEGLKRRLVAQEKERDIVDRLTKIGSGAGRDYMVQTGRQRDEARARAIPASGSSASLTSMASDAPVKLDVKSLGLLAPKGRDAVHLGPVKRKRPDSSQSISTAGGSTATIGTARGAAFGWGGNLKDKLGRMKEGEKFQPESDRQPVRKKTRFVTEKGIREAGRESLGDALPVDAGRRMVTLDDDDDDELVILK</sequence>
<accession>A0A0G4LGA4</accession>
<feature type="region of interest" description="Disordered" evidence="8">
    <location>
        <begin position="261"/>
        <end position="313"/>
    </location>
</feature>
<dbReference type="InterPro" id="IPR012340">
    <property type="entry name" value="NA-bd_OB-fold"/>
</dbReference>
<comment type="subcellular location">
    <subcellularLocation>
        <location evidence="1">Nucleus</location>
    </subcellularLocation>
</comment>
<feature type="compositionally biased region" description="Basic and acidic residues" evidence="8">
    <location>
        <begin position="734"/>
        <end position="748"/>
    </location>
</feature>
<keyword evidence="3" id="KW-0235">DNA replication</keyword>
<dbReference type="GO" id="GO:0006270">
    <property type="term" value="P:DNA replication initiation"/>
    <property type="evidence" value="ECO:0007669"/>
    <property type="project" value="InterPro"/>
</dbReference>
<name>A0A0G4LGA4_VERLO</name>
<feature type="domain" description="Zinc finger Mcm10/DnaG-type" evidence="9">
    <location>
        <begin position="464"/>
        <end position="509"/>
    </location>
</feature>
<evidence type="ECO:0000256" key="4">
    <source>
        <dbReference type="ARBA" id="ARBA00022723"/>
    </source>
</evidence>
<dbReference type="Proteomes" id="UP000044602">
    <property type="component" value="Unassembled WGS sequence"/>
</dbReference>
<dbReference type="PANTHER" id="PTHR13454">
    <property type="entry name" value="PROTEIN MCM10 HOMOLOG"/>
    <property type="match status" value="1"/>
</dbReference>
<reference evidence="11 12" key="1">
    <citation type="submission" date="2015-05" db="EMBL/GenBank/DDBJ databases">
        <authorList>
            <person name="Wang D.B."/>
            <person name="Wang M."/>
        </authorList>
    </citation>
    <scope>NUCLEOTIDE SEQUENCE [LARGE SCALE GENOMIC DNA]</scope>
    <source>
        <strain evidence="11">VL1</strain>
    </source>
</reference>
<evidence type="ECO:0000256" key="3">
    <source>
        <dbReference type="ARBA" id="ARBA00022705"/>
    </source>
</evidence>
<evidence type="ECO:0000259" key="10">
    <source>
        <dbReference type="Pfam" id="PF22379"/>
    </source>
</evidence>
<dbReference type="Pfam" id="PF09329">
    <property type="entry name" value="zf-primase"/>
    <property type="match status" value="1"/>
</dbReference>
<feature type="compositionally biased region" description="Acidic residues" evidence="8">
    <location>
        <begin position="68"/>
        <end position="78"/>
    </location>
</feature>
<feature type="compositionally biased region" description="Polar residues" evidence="8">
    <location>
        <begin position="199"/>
        <end position="209"/>
    </location>
</feature>
<keyword evidence="6" id="KW-0862">Zinc</keyword>
<feature type="compositionally biased region" description="Basic and acidic residues" evidence="8">
    <location>
        <begin position="528"/>
        <end position="545"/>
    </location>
</feature>
<keyword evidence="7" id="KW-0539">Nucleus</keyword>
<evidence type="ECO:0000256" key="2">
    <source>
        <dbReference type="ARBA" id="ARBA00009679"/>
    </source>
</evidence>